<dbReference type="KEGG" id="huw:FPZ11_07965"/>
<keyword evidence="2" id="KW-0436">Ligase</keyword>
<accession>A0A5B8M413</accession>
<dbReference type="InterPro" id="IPR025110">
    <property type="entry name" value="AMP-bd_C"/>
</dbReference>
<dbReference type="Pfam" id="PF13193">
    <property type="entry name" value="AMP-binding_C"/>
    <property type="match status" value="1"/>
</dbReference>
<dbReference type="SUPFAM" id="SSF56801">
    <property type="entry name" value="Acetyl-CoA synthetase-like"/>
    <property type="match status" value="1"/>
</dbReference>
<evidence type="ECO:0000259" key="4">
    <source>
        <dbReference type="Pfam" id="PF13193"/>
    </source>
</evidence>
<evidence type="ECO:0000256" key="2">
    <source>
        <dbReference type="ARBA" id="ARBA00022598"/>
    </source>
</evidence>
<evidence type="ECO:0000259" key="3">
    <source>
        <dbReference type="Pfam" id="PF00501"/>
    </source>
</evidence>
<dbReference type="Gene3D" id="3.30.300.30">
    <property type="match status" value="1"/>
</dbReference>
<dbReference type="PANTHER" id="PTHR43201:SF5">
    <property type="entry name" value="MEDIUM-CHAIN ACYL-COA LIGASE ACSF2, MITOCHONDRIAL"/>
    <property type="match status" value="1"/>
</dbReference>
<dbReference type="Gene3D" id="3.40.50.12780">
    <property type="entry name" value="N-terminal domain of ligase-like"/>
    <property type="match status" value="1"/>
</dbReference>
<reference evidence="5 6" key="1">
    <citation type="submission" date="2019-07" db="EMBL/GenBank/DDBJ databases">
        <title>Full genome sequence of Humibacter sp. WJ7-1.</title>
        <authorList>
            <person name="Im W.-T."/>
        </authorList>
    </citation>
    <scope>NUCLEOTIDE SEQUENCE [LARGE SCALE GENOMIC DNA]</scope>
    <source>
        <strain evidence="5 6">WJ7-1</strain>
    </source>
</reference>
<dbReference type="Proteomes" id="UP000320216">
    <property type="component" value="Chromosome"/>
</dbReference>
<proteinExistence type="inferred from homology"/>
<dbReference type="GO" id="GO:0031956">
    <property type="term" value="F:medium-chain fatty acid-CoA ligase activity"/>
    <property type="evidence" value="ECO:0007669"/>
    <property type="project" value="TreeGrafter"/>
</dbReference>
<protein>
    <submittedName>
        <fullName evidence="5">AMP-binding protein</fullName>
    </submittedName>
</protein>
<dbReference type="EMBL" id="CP042305">
    <property type="protein sequence ID" value="QDZ14699.1"/>
    <property type="molecule type" value="Genomic_DNA"/>
</dbReference>
<evidence type="ECO:0000313" key="6">
    <source>
        <dbReference type="Proteomes" id="UP000320216"/>
    </source>
</evidence>
<dbReference type="OrthoDB" id="9803968at2"/>
<sequence length="571" mass="61897">MNTISSSDIDRRRDALERTLGSWVPRSLAAAFDVAVARHPDRPYVVTDAGTLTYAQVAERSRRLATGLIELGVRKGDRVAMLMDNRLDYPIVKFAIARVGAVAVALNYLYRGDEIVTRLQQSGARVLISIDSSAATDFLAVFDERFGRWESGVNSDDVPTLRQIVLAESGWRSGALTVPGLSRELDDQLVDEATQAVLADDVADIVFTSGTTGHALGAELTHDMLLRSAYGSAYHRAFDDGWRIGFALPLYHVFGYVEGMLAAVFAGGAIVPQRVFNPRTTLELIQQHGINEVLFVPTMTVAVVDQAVKDDYDLSSLQSVFSAAAPAPVWLWNRVMTDLNPQMIFTGYGQTEVSAATALTLPGDSIELVSSVVGTPKLGGLAAVGTGIPNGRLAEYRTIDPFDGHVLPQGESGELVVRGPQVTREYIGESAQAAAAIDEDGWLRTGDLGWVDDDGYLHLSGRSKELFKVGGELVAPLEVEQVLTAYDGVNQAYVAGIPDERYGEIGWAWVVAAEDAVLDERALLAHARTHLAPFKVPRGMTVVMVEELPMTTTGKVQKYQLVQWIVEGRPA</sequence>
<comment type="similarity">
    <text evidence="1">Belongs to the ATP-dependent AMP-binding enzyme family.</text>
</comment>
<organism evidence="5 6">
    <name type="scientific">Humibacter ginsenosidimutans</name>
    <dbReference type="NCBI Taxonomy" id="2599293"/>
    <lineage>
        <taxon>Bacteria</taxon>
        <taxon>Bacillati</taxon>
        <taxon>Actinomycetota</taxon>
        <taxon>Actinomycetes</taxon>
        <taxon>Micrococcales</taxon>
        <taxon>Microbacteriaceae</taxon>
        <taxon>Humibacter</taxon>
    </lineage>
</organism>
<dbReference type="AlphaFoldDB" id="A0A5B8M413"/>
<evidence type="ECO:0000256" key="1">
    <source>
        <dbReference type="ARBA" id="ARBA00006432"/>
    </source>
</evidence>
<feature type="domain" description="AMP-binding enzyme C-terminal" evidence="4">
    <location>
        <begin position="478"/>
        <end position="555"/>
    </location>
</feature>
<gene>
    <name evidence="5" type="ORF">FPZ11_07965</name>
</gene>
<dbReference type="Pfam" id="PF00501">
    <property type="entry name" value="AMP-binding"/>
    <property type="match status" value="1"/>
</dbReference>
<dbReference type="GO" id="GO:0006631">
    <property type="term" value="P:fatty acid metabolic process"/>
    <property type="evidence" value="ECO:0007669"/>
    <property type="project" value="TreeGrafter"/>
</dbReference>
<evidence type="ECO:0000313" key="5">
    <source>
        <dbReference type="EMBL" id="QDZ14699.1"/>
    </source>
</evidence>
<name>A0A5B8M413_9MICO</name>
<dbReference type="InterPro" id="IPR042099">
    <property type="entry name" value="ANL_N_sf"/>
</dbReference>
<dbReference type="RefSeq" id="WP_146319837.1">
    <property type="nucleotide sequence ID" value="NZ_CP042305.1"/>
</dbReference>
<dbReference type="InterPro" id="IPR045851">
    <property type="entry name" value="AMP-bd_C_sf"/>
</dbReference>
<keyword evidence="6" id="KW-1185">Reference proteome</keyword>
<dbReference type="PANTHER" id="PTHR43201">
    <property type="entry name" value="ACYL-COA SYNTHETASE"/>
    <property type="match status" value="1"/>
</dbReference>
<feature type="domain" description="AMP-dependent synthetase/ligase" evidence="3">
    <location>
        <begin position="32"/>
        <end position="426"/>
    </location>
</feature>
<dbReference type="InterPro" id="IPR000873">
    <property type="entry name" value="AMP-dep_synth/lig_dom"/>
</dbReference>